<organism evidence="3 4">
    <name type="scientific">Streptomyces tubbatahanensis</name>
    <dbReference type="NCBI Taxonomy" id="2923272"/>
    <lineage>
        <taxon>Bacteria</taxon>
        <taxon>Bacillati</taxon>
        <taxon>Actinomycetota</taxon>
        <taxon>Actinomycetes</taxon>
        <taxon>Kitasatosporales</taxon>
        <taxon>Streptomycetaceae</taxon>
        <taxon>Streptomyces</taxon>
    </lineage>
</organism>
<dbReference type="Gene3D" id="1.10.10.10">
    <property type="entry name" value="Winged helix-like DNA-binding domain superfamily/Winged helix DNA-binding domain"/>
    <property type="match status" value="1"/>
</dbReference>
<gene>
    <name evidence="3" type="ORF">MMF93_03910</name>
</gene>
<feature type="domain" description="HTH luxR-type" evidence="2">
    <location>
        <begin position="734"/>
        <end position="799"/>
    </location>
</feature>
<name>A0ABY3XMV7_9ACTN</name>
<accession>A0ABY3XMV7</accession>
<dbReference type="EMBL" id="CP093846">
    <property type="protein sequence ID" value="UNS95729.1"/>
    <property type="molecule type" value="Genomic_DNA"/>
</dbReference>
<dbReference type="SMART" id="SM00421">
    <property type="entry name" value="HTH_LUXR"/>
    <property type="match status" value="1"/>
</dbReference>
<dbReference type="InterPro" id="IPR000792">
    <property type="entry name" value="Tscrpt_reg_LuxR_C"/>
</dbReference>
<dbReference type="PROSITE" id="PS50043">
    <property type="entry name" value="HTH_LUXR_2"/>
    <property type="match status" value="1"/>
</dbReference>
<dbReference type="InterPro" id="IPR058852">
    <property type="entry name" value="HTH_77"/>
</dbReference>
<dbReference type="InterPro" id="IPR036388">
    <property type="entry name" value="WH-like_DNA-bd_sf"/>
</dbReference>
<keyword evidence="4" id="KW-1185">Reference proteome</keyword>
<dbReference type="SUPFAM" id="SSF48452">
    <property type="entry name" value="TPR-like"/>
    <property type="match status" value="1"/>
</dbReference>
<dbReference type="PRINTS" id="PR00364">
    <property type="entry name" value="DISEASERSIST"/>
</dbReference>
<dbReference type="InterPro" id="IPR027417">
    <property type="entry name" value="P-loop_NTPase"/>
</dbReference>
<dbReference type="PRINTS" id="PR00038">
    <property type="entry name" value="HTHLUXR"/>
</dbReference>
<evidence type="ECO:0000313" key="4">
    <source>
        <dbReference type="Proteomes" id="UP001202244"/>
    </source>
</evidence>
<evidence type="ECO:0000259" key="2">
    <source>
        <dbReference type="PROSITE" id="PS50043"/>
    </source>
</evidence>
<dbReference type="RefSeq" id="WP_242749565.1">
    <property type="nucleotide sequence ID" value="NZ_CP093846.1"/>
</dbReference>
<dbReference type="InterPro" id="IPR016032">
    <property type="entry name" value="Sig_transdc_resp-reg_C-effctor"/>
</dbReference>
<feature type="region of interest" description="Disordered" evidence="1">
    <location>
        <begin position="1"/>
        <end position="43"/>
    </location>
</feature>
<evidence type="ECO:0000313" key="3">
    <source>
        <dbReference type="EMBL" id="UNS95729.1"/>
    </source>
</evidence>
<proteinExistence type="predicted"/>
<evidence type="ECO:0000256" key="1">
    <source>
        <dbReference type="SAM" id="MobiDB-lite"/>
    </source>
</evidence>
<dbReference type="Gene3D" id="1.25.40.10">
    <property type="entry name" value="Tetratricopeptide repeat domain"/>
    <property type="match status" value="1"/>
</dbReference>
<dbReference type="InterPro" id="IPR011990">
    <property type="entry name" value="TPR-like_helical_dom_sf"/>
</dbReference>
<dbReference type="Proteomes" id="UP001202244">
    <property type="component" value="Chromosome"/>
</dbReference>
<sequence length="818" mass="87302">MLNRDEARHGGNYHEGSEPGPAGPPGPDAFAAPAAPVTTRHAGRYTRTPVIGRDEELAGLEARVLSDSTRVLTLTGPTGVGKSLMAAALFDAVVGQFADGGCRVELEELGLPAGSTGLADALAAALRLGPWPITALRDREFLLVLDCGGGPPPDGCGPLVTELVDSAARLRVVTAATRLLGVYGERCVQLAPLAVPSAADTAELDRLARVPSVELLVHRTRAARPGFQLTADNRTAVAEMCVRLDGLPLALELAASRLKVASPAALLDELERSPGALQGSSADTLSRHLSMRSAVEEGWSTLGAERLGLLLRLAVFAADFDSLEVSGVLDISAQDAQDALEELLAHSLLLSREQPDGSVRFRMLRHARSHAWGRLEHDRVLAAIREAHAAYFARRALANLALLDGPQQALATQRLDRWRADILVALAELTVRDGERAARLATAALPYWLMRGEARQAVHRLEQVRSAGPPRTPDVHNALQAALGTAQLHAGDLEEGRGRLEHALRAYDLADDRARAARAREQLAWLAHTSGRLHKAGELLEEALESYRDLGMGVGRASALGRLAEVCRDRGEAGEAVRLAEESVRLHEKEGEARGAALARLTWAGLVVEDGAVERAEELARRALLVLRQLRDEPALGSALRVMTAALVGREGRARDAWERAARLLAAADAVEERAGSVPLHHPVAAGRELRALARERLGDAAFETQRRRGAALSAHEAAGQALEPPQPLACPLNAAALETLTRREREVAALVAEGLTNRKVAIRLGIAEWTAVNTLRKVMRKLGCTSRIQVANKVLRTDSAPVGGASRDAPSRLAVSP</sequence>
<dbReference type="SUPFAM" id="SSF46894">
    <property type="entry name" value="C-terminal effector domain of the bipartite response regulators"/>
    <property type="match status" value="1"/>
</dbReference>
<dbReference type="Pfam" id="PF25872">
    <property type="entry name" value="HTH_77"/>
    <property type="match status" value="1"/>
</dbReference>
<dbReference type="Pfam" id="PF00196">
    <property type="entry name" value="GerE"/>
    <property type="match status" value="1"/>
</dbReference>
<dbReference type="PANTHER" id="PTHR47691:SF3">
    <property type="entry name" value="HTH-TYPE TRANSCRIPTIONAL REGULATOR RV0890C-RELATED"/>
    <property type="match status" value="1"/>
</dbReference>
<dbReference type="CDD" id="cd06170">
    <property type="entry name" value="LuxR_C_like"/>
    <property type="match status" value="1"/>
</dbReference>
<dbReference type="Gene3D" id="3.40.50.300">
    <property type="entry name" value="P-loop containing nucleotide triphosphate hydrolases"/>
    <property type="match status" value="1"/>
</dbReference>
<reference evidence="3 4" key="1">
    <citation type="journal article" date="2023" name="Microbiol. Spectr.">
        <title>Synergy between Genome Mining, Metabolomics, and Bioinformatics Uncovers Antibacterial Chlorinated Carbazole Alkaloids and Their Biosynthetic Gene Cluster from Streptomyces tubbatahanensis sp. nov., a Novel Actinomycete Isolated from Sulu Sea, Philippines.</title>
        <authorList>
            <person name="Tenebro C.P."/>
            <person name="Trono D.J.V.L."/>
            <person name="Balida L.A.P."/>
            <person name="Bayog L.K.A."/>
            <person name="Bruna J.R."/>
            <person name="Sabido E.M."/>
            <person name="Caspe D.P.C."/>
            <person name="de Los Santos E.L.C."/>
            <person name="Saludes J.P."/>
            <person name="Dalisay D.S."/>
        </authorList>
    </citation>
    <scope>NUCLEOTIDE SEQUENCE [LARGE SCALE GENOMIC DNA]</scope>
    <source>
        <strain evidence="3 4">DSD3025</strain>
    </source>
</reference>
<dbReference type="PANTHER" id="PTHR47691">
    <property type="entry name" value="REGULATOR-RELATED"/>
    <property type="match status" value="1"/>
</dbReference>
<dbReference type="SUPFAM" id="SSF52540">
    <property type="entry name" value="P-loop containing nucleoside triphosphate hydrolases"/>
    <property type="match status" value="1"/>
</dbReference>
<protein>
    <submittedName>
        <fullName evidence="3">LuxR C-terminal-related transcriptional regulator</fullName>
    </submittedName>
</protein>